<keyword evidence="3" id="KW-1133">Transmembrane helix</keyword>
<protein>
    <recommendedName>
        <fullName evidence="6">G domain-containing protein</fullName>
    </recommendedName>
</protein>
<name>A0A8A1MAH4_AJECA</name>
<feature type="compositionally biased region" description="Polar residues" evidence="2">
    <location>
        <begin position="17"/>
        <end position="26"/>
    </location>
</feature>
<dbReference type="AlphaFoldDB" id="A0A8A1MAH4"/>
<evidence type="ECO:0008006" key="6">
    <source>
        <dbReference type="Google" id="ProtNLM"/>
    </source>
</evidence>
<dbReference type="VEuPathDB" id="FungiDB:I7I51_03890"/>
<evidence type="ECO:0000256" key="2">
    <source>
        <dbReference type="SAM" id="MobiDB-lite"/>
    </source>
</evidence>
<organism evidence="4 5">
    <name type="scientific">Ajellomyces capsulatus</name>
    <name type="common">Darling's disease fungus</name>
    <name type="synonym">Histoplasma capsulatum</name>
    <dbReference type="NCBI Taxonomy" id="5037"/>
    <lineage>
        <taxon>Eukaryota</taxon>
        <taxon>Fungi</taxon>
        <taxon>Dikarya</taxon>
        <taxon>Ascomycota</taxon>
        <taxon>Pezizomycotina</taxon>
        <taxon>Eurotiomycetes</taxon>
        <taxon>Eurotiomycetidae</taxon>
        <taxon>Onygenales</taxon>
        <taxon>Ajellomycetaceae</taxon>
        <taxon>Histoplasma</taxon>
    </lineage>
</organism>
<feature type="coiled-coil region" evidence="1">
    <location>
        <begin position="312"/>
        <end position="339"/>
    </location>
</feature>
<feature type="region of interest" description="Disordered" evidence="2">
    <location>
        <begin position="1"/>
        <end position="77"/>
    </location>
</feature>
<sequence length="474" mass="53417">MSVLNSHEPPPPPYSFVGSSRFSSPAPSVRHSPPPYHHSPLSSQEWLSNNPPSGAPQNSRPPRLPQLPLHHSQNLSQNENTNLALRQRQEEVRLCPNYIVIPIMGLTGSGKSTFISLLADGPGDSIGRGLEGCMNNIEIYPYQINQATRVILVDIPSFNNARRSDITTLSSIANFLCQIYSNDIKLGGVVYLHDIIARRMDSAALHSLHMFKKLCGAEGLSNAIMITNMWEILPTFEEGVSRERELRDRYWSGILGHGGMMMRHDGSRSSAKEIIKTCLRYNQHLIAPLGIQREMVTHGQQLSETAAGRELYSAIREKRQRYAGELTTLREELDKALRRKDFEYGQELEEMKAHLYRKIGLVEESGRILRGDIQRLNGEVHARREGGEKRKKKKYLGRTALGIGVATILGLTTAALLFLPQTRSTLGMMRSKLVKLLLSFSLFPASMDRTRLDHGFISHEEFVKNAEQQDWFLE</sequence>
<evidence type="ECO:0000256" key="3">
    <source>
        <dbReference type="SAM" id="Phobius"/>
    </source>
</evidence>
<keyword evidence="3" id="KW-0472">Membrane</keyword>
<dbReference type="Proteomes" id="UP000663671">
    <property type="component" value="Chromosome 5"/>
</dbReference>
<reference evidence="4" key="1">
    <citation type="submission" date="2021-01" db="EMBL/GenBank/DDBJ databases">
        <title>Chromosome-level genome assembly of a human fungal pathogen reveals clustering of transcriptionally co-regulated genes.</title>
        <authorList>
            <person name="Voorhies M."/>
            <person name="Cohen S."/>
            <person name="Shea T.P."/>
            <person name="Petrus S."/>
            <person name="Munoz J.F."/>
            <person name="Poplawski S."/>
            <person name="Goldman W.E."/>
            <person name="Michael T."/>
            <person name="Cuomo C.A."/>
            <person name="Sil A."/>
            <person name="Beyhan S."/>
        </authorList>
    </citation>
    <scope>NUCLEOTIDE SEQUENCE</scope>
    <source>
        <strain evidence="4">WU24</strain>
    </source>
</reference>
<dbReference type="Gene3D" id="3.40.50.300">
    <property type="entry name" value="P-loop containing nucleotide triphosphate hydrolases"/>
    <property type="match status" value="1"/>
</dbReference>
<proteinExistence type="predicted"/>
<keyword evidence="3" id="KW-0812">Transmembrane</keyword>
<feature type="compositionally biased region" description="Polar residues" evidence="2">
    <location>
        <begin position="44"/>
        <end position="58"/>
    </location>
</feature>
<feature type="transmembrane region" description="Helical" evidence="3">
    <location>
        <begin position="399"/>
        <end position="419"/>
    </location>
</feature>
<evidence type="ECO:0000256" key="1">
    <source>
        <dbReference type="SAM" id="Coils"/>
    </source>
</evidence>
<evidence type="ECO:0000313" key="4">
    <source>
        <dbReference type="EMBL" id="QSS61713.1"/>
    </source>
</evidence>
<accession>A0A8A1MAH4</accession>
<dbReference type="SUPFAM" id="SSF52540">
    <property type="entry name" value="P-loop containing nucleoside triphosphate hydrolases"/>
    <property type="match status" value="1"/>
</dbReference>
<evidence type="ECO:0000313" key="5">
    <source>
        <dbReference type="Proteomes" id="UP000663671"/>
    </source>
</evidence>
<dbReference type="InterPro" id="IPR027417">
    <property type="entry name" value="P-loop_NTPase"/>
</dbReference>
<dbReference type="OrthoDB" id="8954335at2759"/>
<gene>
    <name evidence="4" type="ORF">I7I51_03890</name>
</gene>
<dbReference type="EMBL" id="CP069111">
    <property type="protein sequence ID" value="QSS61713.1"/>
    <property type="molecule type" value="Genomic_DNA"/>
</dbReference>
<keyword evidence="1" id="KW-0175">Coiled coil</keyword>